<evidence type="ECO:0000256" key="2">
    <source>
        <dbReference type="SAM" id="Phobius"/>
    </source>
</evidence>
<keyword evidence="2" id="KW-0472">Membrane</keyword>
<evidence type="ECO:0000313" key="4">
    <source>
        <dbReference type="EMBL" id="SEP02551.1"/>
    </source>
</evidence>
<feature type="transmembrane region" description="Helical" evidence="2">
    <location>
        <begin position="106"/>
        <end position="123"/>
    </location>
</feature>
<dbReference type="AlphaFoldDB" id="A0A1H8UH93"/>
<dbReference type="Proteomes" id="UP000183063">
    <property type="component" value="Unassembled WGS sequence"/>
</dbReference>
<feature type="region of interest" description="Disordered" evidence="1">
    <location>
        <begin position="154"/>
        <end position="176"/>
    </location>
</feature>
<name>A0A1H8UH93_9HYPH</name>
<keyword evidence="6" id="KW-1185">Reference proteome</keyword>
<protein>
    <submittedName>
        <fullName evidence="3">Uncharacterized protein</fullName>
    </submittedName>
</protein>
<evidence type="ECO:0000313" key="3">
    <source>
        <dbReference type="EMBL" id="SEI17383.1"/>
    </source>
</evidence>
<dbReference type="RefSeq" id="WP_072380497.1">
    <property type="nucleotide sequence ID" value="NZ_FNXB01000044.1"/>
</dbReference>
<evidence type="ECO:0000256" key="1">
    <source>
        <dbReference type="SAM" id="MobiDB-lite"/>
    </source>
</evidence>
<dbReference type="OrthoDB" id="8397174at2"/>
<reference evidence="4 6" key="1">
    <citation type="submission" date="2016-10" db="EMBL/GenBank/DDBJ databases">
        <authorList>
            <person name="Varghese N."/>
            <person name="Submissions S."/>
        </authorList>
    </citation>
    <scope>NUCLEOTIDE SEQUENCE [LARGE SCALE GENOMIC DNA]</scope>
    <source>
        <strain evidence="4 6">CGMCC 1.7071</strain>
    </source>
</reference>
<gene>
    <name evidence="3" type="ORF">RTCCBAU85039_5618</name>
    <name evidence="4" type="ORF">SAMN05216228_103425</name>
</gene>
<proteinExistence type="predicted"/>
<feature type="transmembrane region" description="Helical" evidence="2">
    <location>
        <begin position="40"/>
        <end position="71"/>
    </location>
</feature>
<evidence type="ECO:0000313" key="5">
    <source>
        <dbReference type="Proteomes" id="UP000183063"/>
    </source>
</evidence>
<organism evidence="3 5">
    <name type="scientific">Rhizobium tibeticum</name>
    <dbReference type="NCBI Taxonomy" id="501024"/>
    <lineage>
        <taxon>Bacteria</taxon>
        <taxon>Pseudomonadati</taxon>
        <taxon>Pseudomonadota</taxon>
        <taxon>Alphaproteobacteria</taxon>
        <taxon>Hyphomicrobiales</taxon>
        <taxon>Rhizobiaceae</taxon>
        <taxon>Rhizobium/Agrobacterium group</taxon>
        <taxon>Rhizobium</taxon>
    </lineage>
</organism>
<reference evidence="5" key="2">
    <citation type="submission" date="2016-10" db="EMBL/GenBank/DDBJ databases">
        <authorList>
            <person name="Wibberg D."/>
        </authorList>
    </citation>
    <scope>NUCLEOTIDE SEQUENCE [LARGE SCALE GENOMIC DNA]</scope>
</reference>
<dbReference type="EMBL" id="FOCV01000034">
    <property type="protein sequence ID" value="SEP02551.1"/>
    <property type="molecule type" value="Genomic_DNA"/>
</dbReference>
<dbReference type="EMBL" id="FNXB01000044">
    <property type="protein sequence ID" value="SEI17383.1"/>
    <property type="molecule type" value="Genomic_DNA"/>
</dbReference>
<feature type="transmembrane region" description="Helical" evidence="2">
    <location>
        <begin position="129"/>
        <end position="151"/>
    </location>
</feature>
<keyword evidence="2" id="KW-1133">Transmembrane helix</keyword>
<sequence length="176" mass="19233">MEFINRYVDRPLLDAASSALRAWHVRTGQSPERLGPSWNIAVLFGLLALSVRFLSGTGLLLGAATLVMLSLPSALKLMSNRPSQLYNARAYLALATLALRKRETEWALRLMILLISACLPILSRSSDAAGSWFLLGASLWFVLTAPANTYLQAAEPPQPSDGEPSFRSERSLQFGS</sequence>
<dbReference type="Proteomes" id="UP000198939">
    <property type="component" value="Unassembled WGS sequence"/>
</dbReference>
<keyword evidence="2" id="KW-0812">Transmembrane</keyword>
<reference evidence="3" key="3">
    <citation type="submission" date="2016-10" db="EMBL/GenBank/DDBJ databases">
        <authorList>
            <person name="de Groot N.N."/>
        </authorList>
    </citation>
    <scope>NUCLEOTIDE SEQUENCE [LARGE SCALE GENOMIC DNA]</scope>
    <source>
        <strain evidence="3">CCBAU85039</strain>
    </source>
</reference>
<evidence type="ECO:0000313" key="6">
    <source>
        <dbReference type="Proteomes" id="UP000198939"/>
    </source>
</evidence>
<accession>A0A1H8UH93</accession>